<feature type="transmembrane region" description="Helical" evidence="1">
    <location>
        <begin position="33"/>
        <end position="56"/>
    </location>
</feature>
<accession>A0A0A3AI58</accession>
<evidence type="ECO:0000313" key="2">
    <source>
        <dbReference type="EMBL" id="KGQ61199.1"/>
    </source>
</evidence>
<dbReference type="AlphaFoldDB" id="A0A0A3AI58"/>
<sequence>MKLYITLIIFLLTIFITYRIDKAISLKEKAQRFSFKILCLTLIYIASNSLIQNFIYTKILNLFIILLFILSLFSFFIQELIDNKIKNKNIKNMIDMIIILLTCFFIYLIRSKL</sequence>
<feature type="transmembrane region" description="Helical" evidence="1">
    <location>
        <begin position="93"/>
        <end position="110"/>
    </location>
</feature>
<proteinExistence type="predicted"/>
<comment type="caution">
    <text evidence="2">The sequence shown here is derived from an EMBL/GenBank/DDBJ whole genome shotgun (WGS) entry which is preliminary data.</text>
</comment>
<name>A0A0A3AI58_9PAST</name>
<evidence type="ECO:0000256" key="1">
    <source>
        <dbReference type="SAM" id="Phobius"/>
    </source>
</evidence>
<feature type="transmembrane region" description="Helical" evidence="1">
    <location>
        <begin position="6"/>
        <end position="21"/>
    </location>
</feature>
<gene>
    <name evidence="2" type="ORF">IO48_07875</name>
</gene>
<organism evidence="2 3">
    <name type="scientific">Gallibacterium anatis 4895</name>
    <dbReference type="NCBI Taxonomy" id="1396510"/>
    <lineage>
        <taxon>Bacteria</taxon>
        <taxon>Pseudomonadati</taxon>
        <taxon>Pseudomonadota</taxon>
        <taxon>Gammaproteobacteria</taxon>
        <taxon>Pasteurellales</taxon>
        <taxon>Pasteurellaceae</taxon>
        <taxon>Gallibacterium</taxon>
    </lineage>
</organism>
<keyword evidence="1" id="KW-1133">Transmembrane helix</keyword>
<keyword evidence="1" id="KW-0472">Membrane</keyword>
<dbReference type="Proteomes" id="UP000030554">
    <property type="component" value="Unassembled WGS sequence"/>
</dbReference>
<keyword evidence="1" id="KW-0812">Transmembrane</keyword>
<reference evidence="2 3" key="1">
    <citation type="submission" date="2014-07" db="EMBL/GenBank/DDBJ databases">
        <title>Chaperone-usher fimbriae in a diverse selection of Gallibacterium genomes.</title>
        <authorList>
            <person name="Kudirkiene E."/>
            <person name="Bager R.J."/>
            <person name="Johnson T.J."/>
            <person name="Bojesen A.M."/>
        </authorList>
    </citation>
    <scope>NUCLEOTIDE SEQUENCE [LARGE SCALE GENOMIC DNA]</scope>
    <source>
        <strain evidence="2 3">4895</strain>
    </source>
</reference>
<dbReference type="EMBL" id="JPJQ01000036">
    <property type="protein sequence ID" value="KGQ61199.1"/>
    <property type="molecule type" value="Genomic_DNA"/>
</dbReference>
<feature type="transmembrane region" description="Helical" evidence="1">
    <location>
        <begin position="62"/>
        <end position="81"/>
    </location>
</feature>
<protein>
    <submittedName>
        <fullName evidence="2">Uncharacterized protein</fullName>
    </submittedName>
</protein>
<evidence type="ECO:0000313" key="3">
    <source>
        <dbReference type="Proteomes" id="UP000030554"/>
    </source>
</evidence>